<evidence type="ECO:0000256" key="6">
    <source>
        <dbReference type="ARBA" id="ARBA00022679"/>
    </source>
</evidence>
<dbReference type="PANTHER" id="PTHR13398">
    <property type="entry name" value="GDP-FUCOSE PROTEIN O-FUCOSYLTRANSFERASE 2"/>
    <property type="match status" value="1"/>
</dbReference>
<evidence type="ECO:0000256" key="16">
    <source>
        <dbReference type="ARBA" id="ARBA00033083"/>
    </source>
</evidence>
<evidence type="ECO:0000256" key="13">
    <source>
        <dbReference type="ARBA" id="ARBA00023277"/>
    </source>
</evidence>
<evidence type="ECO:0000256" key="11">
    <source>
        <dbReference type="ARBA" id="ARBA00023180"/>
    </source>
</evidence>
<dbReference type="GO" id="GO:0046922">
    <property type="term" value="F:peptide-O-fucosyltransferase activity"/>
    <property type="evidence" value="ECO:0007669"/>
    <property type="project" value="UniProtKB-EC"/>
</dbReference>
<comment type="catalytic activity">
    <reaction evidence="17">
        <text>L-threonyl-[protein] + GDP-beta-L-fucose = 3-O-(alpha-L-fucosyl)-L-threonyl-[protein] + GDP + H(+)</text>
        <dbReference type="Rhea" id="RHEA:70491"/>
        <dbReference type="Rhea" id="RHEA-COMP:11060"/>
        <dbReference type="Rhea" id="RHEA-COMP:17915"/>
        <dbReference type="ChEBI" id="CHEBI:15378"/>
        <dbReference type="ChEBI" id="CHEBI:30013"/>
        <dbReference type="ChEBI" id="CHEBI:57273"/>
        <dbReference type="ChEBI" id="CHEBI:58189"/>
        <dbReference type="ChEBI" id="CHEBI:189631"/>
        <dbReference type="EC" id="2.4.1.221"/>
    </reaction>
    <physiologicalReaction direction="left-to-right" evidence="17">
        <dbReference type="Rhea" id="RHEA:70492"/>
    </physiologicalReaction>
</comment>
<dbReference type="OrthoDB" id="422368at2759"/>
<keyword evidence="6" id="KW-0808">Transferase</keyword>
<keyword evidence="5" id="KW-0328">Glycosyltransferase</keyword>
<protein>
    <recommendedName>
        <fullName evidence="15">GDP-fucose protein O-fucosyltransferase 2</fullName>
        <ecNumber evidence="4">2.4.1.221</ecNumber>
    </recommendedName>
    <alternativeName>
        <fullName evidence="16">Peptide-O-fucosyltransferase 2</fullName>
    </alternativeName>
</protein>
<keyword evidence="8" id="KW-0256">Endoplasmic reticulum</keyword>
<evidence type="ECO:0000256" key="15">
    <source>
        <dbReference type="ARBA" id="ARBA00026232"/>
    </source>
</evidence>
<accession>A0A7I8VYK2</accession>
<comment type="caution">
    <text evidence="20">The sequence shown here is derived from an EMBL/GenBank/DDBJ whole genome shotgun (WGS) entry which is preliminary data.</text>
</comment>
<evidence type="ECO:0000256" key="14">
    <source>
        <dbReference type="ARBA" id="ARBA00025803"/>
    </source>
</evidence>
<dbReference type="GO" id="GO:0006004">
    <property type="term" value="P:fucose metabolic process"/>
    <property type="evidence" value="ECO:0007669"/>
    <property type="project" value="UniProtKB-KW"/>
</dbReference>
<comment type="subcellular location">
    <subcellularLocation>
        <location evidence="1">Endoplasmic reticulum</location>
    </subcellularLocation>
    <subcellularLocation>
        <location evidence="2">Golgi apparatus</location>
    </subcellularLocation>
</comment>
<dbReference type="InterPro" id="IPR019378">
    <property type="entry name" value="GDP-Fuc_O-FucTrfase"/>
</dbReference>
<evidence type="ECO:0000256" key="9">
    <source>
        <dbReference type="ARBA" id="ARBA00023034"/>
    </source>
</evidence>
<dbReference type="Proteomes" id="UP000549394">
    <property type="component" value="Unassembled WGS sequence"/>
</dbReference>
<evidence type="ECO:0000313" key="20">
    <source>
        <dbReference type="EMBL" id="CAD5120595.1"/>
    </source>
</evidence>
<dbReference type="Gene3D" id="3.40.50.11350">
    <property type="match status" value="1"/>
</dbReference>
<evidence type="ECO:0000256" key="1">
    <source>
        <dbReference type="ARBA" id="ARBA00004240"/>
    </source>
</evidence>
<comment type="similarity">
    <text evidence="14">Belongs to the glycosyltransferase 68 family.</text>
</comment>
<dbReference type="GO" id="GO:0005783">
    <property type="term" value="C:endoplasmic reticulum"/>
    <property type="evidence" value="ECO:0007669"/>
    <property type="project" value="UniProtKB-SubCell"/>
</dbReference>
<evidence type="ECO:0000256" key="8">
    <source>
        <dbReference type="ARBA" id="ARBA00022824"/>
    </source>
</evidence>
<evidence type="ECO:0000256" key="4">
    <source>
        <dbReference type="ARBA" id="ARBA00012196"/>
    </source>
</evidence>
<dbReference type="GO" id="GO:0005794">
    <property type="term" value="C:Golgi apparatus"/>
    <property type="evidence" value="ECO:0007669"/>
    <property type="project" value="UniProtKB-SubCell"/>
</dbReference>
<gene>
    <name evidence="20" type="ORF">DGYR_LOCUS8674</name>
</gene>
<evidence type="ECO:0000256" key="12">
    <source>
        <dbReference type="ARBA" id="ARBA00023253"/>
    </source>
</evidence>
<reference evidence="20 21" key="1">
    <citation type="submission" date="2020-08" db="EMBL/GenBank/DDBJ databases">
        <authorList>
            <person name="Hejnol A."/>
        </authorList>
    </citation>
    <scope>NUCLEOTIDE SEQUENCE [LARGE SCALE GENOMIC DNA]</scope>
</reference>
<feature type="signal peptide" evidence="19">
    <location>
        <begin position="1"/>
        <end position="20"/>
    </location>
</feature>
<proteinExistence type="inferred from homology"/>
<comment type="catalytic activity">
    <reaction evidence="18">
        <text>L-seryl-[protein] + GDP-beta-L-fucose = 3-O-(alpha-L-fucosyl)-L-seryl-[protein] + GDP + H(+)</text>
        <dbReference type="Rhea" id="RHEA:63644"/>
        <dbReference type="Rhea" id="RHEA-COMP:9863"/>
        <dbReference type="Rhea" id="RHEA-COMP:17914"/>
        <dbReference type="ChEBI" id="CHEBI:15378"/>
        <dbReference type="ChEBI" id="CHEBI:29999"/>
        <dbReference type="ChEBI" id="CHEBI:57273"/>
        <dbReference type="ChEBI" id="CHEBI:58189"/>
        <dbReference type="ChEBI" id="CHEBI:189632"/>
        <dbReference type="EC" id="2.4.1.221"/>
    </reaction>
    <physiologicalReaction direction="left-to-right" evidence="18">
        <dbReference type="Rhea" id="RHEA:63645"/>
    </physiologicalReaction>
</comment>
<dbReference type="Pfam" id="PF10250">
    <property type="entry name" value="O-FucT"/>
    <property type="match status" value="1"/>
</dbReference>
<dbReference type="Gene3D" id="3.40.50.11340">
    <property type="match status" value="1"/>
</dbReference>
<feature type="chain" id="PRO_5029627996" description="GDP-fucose protein O-fucosyltransferase 2" evidence="19">
    <location>
        <begin position="21"/>
        <end position="401"/>
    </location>
</feature>
<keyword evidence="12" id="KW-0294">Fucose metabolism</keyword>
<sequence length="401" mass="47235">MILSLSIFILIFNSISLLNANEESDTRYLLYDINPGEGFNLRRDVYIRMANMIKFLNEKEKWVLVLPPWGRLYHWQTSGIKSSRIPWKTFFDVQSLKDSKPKIEQIYYLQRYKEGWSGGRWEEKIDVRDCLDPTGFEKIDGKWKWSFFGYSEKIYGEKFDCLSVQAEIATMKKFLLNEKARSIFLLHAEELIHGRFSEWSREWWTARRSMRFSKELVNTANSFRKEKLQSTDDSDKTIQDPDWTKQVKKPGEAIGGPYVAVHLRRRDFLYGHKDDVPSIQWAAHQLRKILVDKDLMKLFVATDAPDNEYRELVESLPDFEVYRYIPTQEELEKFTDGGIAIIDQLICVHARFFIGTNLSTFSFRIHEERQILGFDAKTTYNVVCGTGKDVCEQPSIWPVMY</sequence>
<evidence type="ECO:0000256" key="19">
    <source>
        <dbReference type="SAM" id="SignalP"/>
    </source>
</evidence>
<keyword evidence="21" id="KW-1185">Reference proteome</keyword>
<evidence type="ECO:0000256" key="7">
    <source>
        <dbReference type="ARBA" id="ARBA00022729"/>
    </source>
</evidence>
<dbReference type="FunFam" id="3.40.50.11350:FF:000002">
    <property type="entry name" value="GDP-fucose protein O-fucosyltransferase 2"/>
    <property type="match status" value="1"/>
</dbReference>
<keyword evidence="11" id="KW-0325">Glycoprotein</keyword>
<name>A0A7I8VYK2_9ANNE</name>
<dbReference type="EMBL" id="CAJFCJ010000012">
    <property type="protein sequence ID" value="CAD5120595.1"/>
    <property type="molecule type" value="Genomic_DNA"/>
</dbReference>
<evidence type="ECO:0000256" key="3">
    <source>
        <dbReference type="ARBA" id="ARBA00004922"/>
    </source>
</evidence>
<dbReference type="InterPro" id="IPR045130">
    <property type="entry name" value="OFUT2-like"/>
</dbReference>
<dbReference type="AlphaFoldDB" id="A0A7I8VYK2"/>
<evidence type="ECO:0000256" key="5">
    <source>
        <dbReference type="ARBA" id="ARBA00022676"/>
    </source>
</evidence>
<dbReference type="PANTHER" id="PTHR13398:SF0">
    <property type="entry name" value="GDP-FUCOSE PROTEIN O-FUCOSYLTRANSFERASE 2"/>
    <property type="match status" value="1"/>
</dbReference>
<comment type="pathway">
    <text evidence="3">Protein modification; protein glycosylation.</text>
</comment>
<keyword evidence="7 19" id="KW-0732">Signal</keyword>
<dbReference type="EC" id="2.4.1.221" evidence="4"/>
<keyword evidence="9" id="KW-0333">Golgi apparatus</keyword>
<evidence type="ECO:0000256" key="18">
    <source>
        <dbReference type="ARBA" id="ARBA00048647"/>
    </source>
</evidence>
<evidence type="ECO:0000256" key="17">
    <source>
        <dbReference type="ARBA" id="ARBA00047273"/>
    </source>
</evidence>
<evidence type="ECO:0000256" key="10">
    <source>
        <dbReference type="ARBA" id="ARBA00023157"/>
    </source>
</evidence>
<keyword evidence="13" id="KW-0119">Carbohydrate metabolism</keyword>
<evidence type="ECO:0000256" key="2">
    <source>
        <dbReference type="ARBA" id="ARBA00004555"/>
    </source>
</evidence>
<organism evidence="20 21">
    <name type="scientific">Dimorphilus gyrociliatus</name>
    <dbReference type="NCBI Taxonomy" id="2664684"/>
    <lineage>
        <taxon>Eukaryota</taxon>
        <taxon>Metazoa</taxon>
        <taxon>Spiralia</taxon>
        <taxon>Lophotrochozoa</taxon>
        <taxon>Annelida</taxon>
        <taxon>Polychaeta</taxon>
        <taxon>Polychaeta incertae sedis</taxon>
        <taxon>Dinophilidae</taxon>
        <taxon>Dimorphilus</taxon>
    </lineage>
</organism>
<keyword evidence="10" id="KW-1015">Disulfide bond</keyword>
<evidence type="ECO:0000313" key="21">
    <source>
        <dbReference type="Proteomes" id="UP000549394"/>
    </source>
</evidence>
<dbReference type="CDD" id="cd11298">
    <property type="entry name" value="O-FucT-2"/>
    <property type="match status" value="1"/>
</dbReference>